<proteinExistence type="predicted"/>
<feature type="domain" description="FAD-dependent oxidoreductase 2 FAD-binding" evidence="6">
    <location>
        <begin position="54"/>
        <end position="176"/>
    </location>
</feature>
<keyword evidence="4" id="KW-0560">Oxidoreductase</keyword>
<feature type="compositionally biased region" description="Basic and acidic residues" evidence="5">
    <location>
        <begin position="83"/>
        <end position="93"/>
    </location>
</feature>
<dbReference type="GO" id="GO:0033765">
    <property type="term" value="F:steroid dehydrogenase activity, acting on the CH-CH group of donors"/>
    <property type="evidence" value="ECO:0007669"/>
    <property type="project" value="UniProtKB-ARBA"/>
</dbReference>
<evidence type="ECO:0000313" key="7">
    <source>
        <dbReference type="EMBL" id="QIV83859.1"/>
    </source>
</evidence>
<keyword evidence="8" id="KW-1185">Reference proteome</keyword>
<dbReference type="KEGG" id="mfre:EXE63_25485"/>
<dbReference type="Pfam" id="PF00890">
    <property type="entry name" value="FAD_binding_2"/>
    <property type="match status" value="1"/>
</dbReference>
<evidence type="ECO:0000313" key="8">
    <source>
        <dbReference type="Proteomes" id="UP000501849"/>
    </source>
</evidence>
<dbReference type="EMBL" id="CP038799">
    <property type="protein sequence ID" value="QIV83859.1"/>
    <property type="molecule type" value="Genomic_DNA"/>
</dbReference>
<evidence type="ECO:0000256" key="1">
    <source>
        <dbReference type="ARBA" id="ARBA00001974"/>
    </source>
</evidence>
<keyword evidence="3" id="KW-0274">FAD</keyword>
<dbReference type="InterPro" id="IPR036188">
    <property type="entry name" value="FAD/NAD-bd_sf"/>
</dbReference>
<reference evidence="7 8" key="1">
    <citation type="submission" date="2019-04" db="EMBL/GenBank/DDBJ databases">
        <title>Draft, Whole-Genome Sequence of the Anthracene-degrading Mycobacterium frederiksbergense LB501T, Isolated from a Polycyclic Aromatic Hydrocarbon (PAH)-Contaminated Soil.</title>
        <authorList>
            <person name="Augelletti F."/>
        </authorList>
    </citation>
    <scope>NUCLEOTIDE SEQUENCE [LARGE SCALE GENOMIC DNA]</scope>
    <source>
        <strain evidence="7 8">LB 501T</strain>
    </source>
</reference>
<feature type="region of interest" description="Disordered" evidence="5">
    <location>
        <begin position="83"/>
        <end position="107"/>
    </location>
</feature>
<organism evidence="7 8">
    <name type="scientific">Mycolicibacterium frederiksbergense</name>
    <dbReference type="NCBI Taxonomy" id="117567"/>
    <lineage>
        <taxon>Bacteria</taxon>
        <taxon>Bacillati</taxon>
        <taxon>Actinomycetota</taxon>
        <taxon>Actinomycetes</taxon>
        <taxon>Mycobacteriales</taxon>
        <taxon>Mycobacteriaceae</taxon>
        <taxon>Mycolicibacterium</taxon>
    </lineage>
</organism>
<feature type="region of interest" description="Disordered" evidence="5">
    <location>
        <begin position="1"/>
        <end position="21"/>
    </location>
</feature>
<dbReference type="Proteomes" id="UP000501849">
    <property type="component" value="Chromosome"/>
</dbReference>
<keyword evidence="2" id="KW-0285">Flavoprotein</keyword>
<dbReference type="Gene3D" id="3.90.700.10">
    <property type="entry name" value="Succinate dehydrogenase/fumarate reductase flavoprotein, catalytic domain"/>
    <property type="match status" value="1"/>
</dbReference>
<dbReference type="PANTHER" id="PTHR43400">
    <property type="entry name" value="FUMARATE REDUCTASE"/>
    <property type="match status" value="1"/>
</dbReference>
<name>A0A6H0SBP7_9MYCO</name>
<dbReference type="GO" id="GO:0008202">
    <property type="term" value="P:steroid metabolic process"/>
    <property type="evidence" value="ECO:0007669"/>
    <property type="project" value="UniProtKB-ARBA"/>
</dbReference>
<evidence type="ECO:0000256" key="5">
    <source>
        <dbReference type="SAM" id="MobiDB-lite"/>
    </source>
</evidence>
<gene>
    <name evidence="7" type="ORF">EXE63_25485</name>
</gene>
<evidence type="ECO:0000256" key="2">
    <source>
        <dbReference type="ARBA" id="ARBA00022630"/>
    </source>
</evidence>
<dbReference type="InterPro" id="IPR003953">
    <property type="entry name" value="FAD-dep_OxRdtase_2_FAD-bd"/>
</dbReference>
<dbReference type="AlphaFoldDB" id="A0A6H0SBP7"/>
<dbReference type="InterPro" id="IPR027477">
    <property type="entry name" value="Succ_DH/fumarate_Rdtase_cat_sf"/>
</dbReference>
<dbReference type="SUPFAM" id="SSF56425">
    <property type="entry name" value="Succinate dehydrogenase/fumarate reductase flavoprotein, catalytic domain"/>
    <property type="match status" value="1"/>
</dbReference>
<sequence>MRPAEERRRGSHVRDRPRNTLSHRFQRRYPLGMSKPRPIPVWPYQRSGYLKRGRTVADLARKCGIDAGNLQSTVAAFNEHARRGEDPDFHRGETPFNRGSGDPDNPFPNPSLAPLARGPFYAVKVVPGSFGTFAGVVTRASARVLNDADVPIPGLYAVGSDQASVMGGHYPAGGINIGPAMTFGYIAAEHATQSRHAGQPVV</sequence>
<evidence type="ECO:0000256" key="3">
    <source>
        <dbReference type="ARBA" id="ARBA00022827"/>
    </source>
</evidence>
<feature type="compositionally biased region" description="Basic and acidic residues" evidence="5">
    <location>
        <begin position="1"/>
        <end position="18"/>
    </location>
</feature>
<evidence type="ECO:0000259" key="6">
    <source>
        <dbReference type="Pfam" id="PF00890"/>
    </source>
</evidence>
<comment type="cofactor">
    <cofactor evidence="1">
        <name>FAD</name>
        <dbReference type="ChEBI" id="CHEBI:57692"/>
    </cofactor>
</comment>
<dbReference type="Gene3D" id="3.50.50.60">
    <property type="entry name" value="FAD/NAD(P)-binding domain"/>
    <property type="match status" value="1"/>
</dbReference>
<protein>
    <submittedName>
        <fullName evidence="7">FAD-binding protein</fullName>
    </submittedName>
</protein>
<dbReference type="SUPFAM" id="SSF51905">
    <property type="entry name" value="FAD/NAD(P)-binding domain"/>
    <property type="match status" value="1"/>
</dbReference>
<dbReference type="InterPro" id="IPR050315">
    <property type="entry name" value="FAD-oxidoreductase_2"/>
</dbReference>
<evidence type="ECO:0000256" key="4">
    <source>
        <dbReference type="ARBA" id="ARBA00023002"/>
    </source>
</evidence>
<accession>A0A6H0SBP7</accession>
<dbReference type="PANTHER" id="PTHR43400:SF10">
    <property type="entry name" value="3-OXOSTEROID 1-DEHYDROGENASE"/>
    <property type="match status" value="1"/>
</dbReference>